<keyword evidence="4" id="KW-0326">Glycosidase</keyword>
<evidence type="ECO:0000313" key="6">
    <source>
        <dbReference type="Proteomes" id="UP001196565"/>
    </source>
</evidence>
<dbReference type="InterPro" id="IPR023170">
    <property type="entry name" value="HhH_base_excis_C"/>
</dbReference>
<evidence type="ECO:0000256" key="1">
    <source>
        <dbReference type="ARBA" id="ARBA00022763"/>
    </source>
</evidence>
<evidence type="ECO:0000256" key="2">
    <source>
        <dbReference type="ARBA" id="ARBA00022801"/>
    </source>
</evidence>
<dbReference type="Proteomes" id="UP001196565">
    <property type="component" value="Unassembled WGS sequence"/>
</dbReference>
<dbReference type="EMBL" id="JAHYBZ010000009">
    <property type="protein sequence ID" value="MBW6400871.1"/>
    <property type="molecule type" value="Genomic_DNA"/>
</dbReference>
<reference evidence="5 6" key="1">
    <citation type="submission" date="2021-07" db="EMBL/GenBank/DDBJ databases">
        <authorList>
            <person name="So Y."/>
        </authorList>
    </citation>
    <scope>NUCLEOTIDE SEQUENCE [LARGE SCALE GENOMIC DNA]</scope>
    <source>
        <strain evidence="5 6">HJA6</strain>
    </source>
</reference>
<organism evidence="5 6">
    <name type="scientific">Roseomonas alba</name>
    <dbReference type="NCBI Taxonomy" id="2846776"/>
    <lineage>
        <taxon>Bacteria</taxon>
        <taxon>Pseudomonadati</taxon>
        <taxon>Pseudomonadota</taxon>
        <taxon>Alphaproteobacteria</taxon>
        <taxon>Acetobacterales</taxon>
        <taxon>Roseomonadaceae</taxon>
        <taxon>Roseomonas</taxon>
    </lineage>
</organism>
<keyword evidence="3" id="KW-0234">DNA repair</keyword>
<name>A0ABS7AEY5_9PROT</name>
<evidence type="ECO:0008006" key="7">
    <source>
        <dbReference type="Google" id="ProtNLM"/>
    </source>
</evidence>
<dbReference type="InterPro" id="IPR011257">
    <property type="entry name" value="DNA_glycosylase"/>
</dbReference>
<gene>
    <name evidence="5" type="ORF">KPL78_23630</name>
</gene>
<sequence length="245" mass="26861">MTPAYWKGQCWQAELLGWHGTFRLGSDLREEVAACLLGGWGMPAELGLAAFRRLRDRGLLRGPAPAHVLEAALSEPLAVQSTLRRYRFPRQRAAHLAGCLWAFETLREPEGDRELRDALLGLPGLGWKTASWVVRNHRASSAVAIIDVHVIRAGVVAGVFDPAWTPQRNYRQLEEAFLDLAEAIGIRAALLDAVIWEQMRRFGDLAVEAAGCAASARAIATAGALVTRQCREVKEDQRSKATACG</sequence>
<keyword evidence="2" id="KW-0378">Hydrolase</keyword>
<comment type="caution">
    <text evidence="5">The sequence shown here is derived from an EMBL/GenBank/DDBJ whole genome shotgun (WGS) entry which is preliminary data.</text>
</comment>
<accession>A0ABS7AEY5</accession>
<evidence type="ECO:0000256" key="3">
    <source>
        <dbReference type="ARBA" id="ARBA00023204"/>
    </source>
</evidence>
<evidence type="ECO:0000256" key="4">
    <source>
        <dbReference type="ARBA" id="ARBA00023295"/>
    </source>
</evidence>
<proteinExistence type="predicted"/>
<evidence type="ECO:0000313" key="5">
    <source>
        <dbReference type="EMBL" id="MBW6400871.1"/>
    </source>
</evidence>
<dbReference type="SUPFAM" id="SSF48150">
    <property type="entry name" value="DNA-glycosylase"/>
    <property type="match status" value="1"/>
</dbReference>
<dbReference type="Gene3D" id="1.10.340.30">
    <property type="entry name" value="Hypothetical protein, domain 2"/>
    <property type="match status" value="1"/>
</dbReference>
<keyword evidence="6" id="KW-1185">Reference proteome</keyword>
<dbReference type="RefSeq" id="WP_219765440.1">
    <property type="nucleotide sequence ID" value="NZ_JAHYBZ010000009.1"/>
</dbReference>
<keyword evidence="1" id="KW-0227">DNA damage</keyword>
<dbReference type="InterPro" id="IPR012092">
    <property type="entry name" value="DNA_glyclase/AP_lyase_Ogg"/>
</dbReference>
<dbReference type="Gene3D" id="1.10.1670.10">
    <property type="entry name" value="Helix-hairpin-Helix base-excision DNA repair enzymes (C-terminal)"/>
    <property type="match status" value="1"/>
</dbReference>
<dbReference type="Pfam" id="PF22175">
    <property type="entry name" value="Ogg-HhH"/>
    <property type="match status" value="1"/>
</dbReference>
<protein>
    <recommendedName>
        <fullName evidence="7">HhH-GPD domain-containing protein</fullName>
    </recommendedName>
</protein>